<dbReference type="GO" id="GO:0030246">
    <property type="term" value="F:carbohydrate binding"/>
    <property type="evidence" value="ECO:0007669"/>
    <property type="project" value="UniProtKB-KW"/>
</dbReference>
<gene>
    <name evidence="16" type="primary">LOC102825461</name>
</gene>
<dbReference type="OrthoDB" id="10059571at2759"/>
<evidence type="ECO:0000256" key="8">
    <source>
        <dbReference type="ARBA" id="ARBA00023136"/>
    </source>
</evidence>
<keyword evidence="4 13" id="KW-0812">Transmembrane</keyword>
<name>A0A9B0X0L9_CHRAS</name>
<dbReference type="GO" id="GO:0009897">
    <property type="term" value="C:external side of plasma membrane"/>
    <property type="evidence" value="ECO:0007669"/>
    <property type="project" value="TreeGrafter"/>
</dbReference>
<dbReference type="InterPro" id="IPR016186">
    <property type="entry name" value="C-type_lectin-like/link_sf"/>
</dbReference>
<evidence type="ECO:0000313" key="15">
    <source>
        <dbReference type="Proteomes" id="UP000504623"/>
    </source>
</evidence>
<evidence type="ECO:0000313" key="16">
    <source>
        <dbReference type="RefSeq" id="XP_006875538.1"/>
    </source>
</evidence>
<keyword evidence="3" id="KW-0597">Phosphoprotein</keyword>
<evidence type="ECO:0000256" key="7">
    <source>
        <dbReference type="ARBA" id="ARBA00022989"/>
    </source>
</evidence>
<dbReference type="Gene3D" id="3.10.100.10">
    <property type="entry name" value="Mannose-Binding Protein A, subunit A"/>
    <property type="match status" value="1"/>
</dbReference>
<dbReference type="GO" id="GO:0019903">
    <property type="term" value="F:protein phosphatase binding"/>
    <property type="evidence" value="ECO:0007669"/>
    <property type="project" value="TreeGrafter"/>
</dbReference>
<sequence>MTSLQKTDNIIQNQFQRVISVVDDAFIEVNLTCSSMSDVTYADLNFPYSSNSEKIKDFDNLKKKEPSTPSWICHRTALALIFLCLLLLIGLGTLGTIFYRTLKIETGKLNKLKSLNEELQRNISLQLMGNRNISNENTILSNTLQNITTELCREILKNQKEHKCKPCPEKWKWHEDSCYGLSDEAQTWQNSERMCSTHNASLLKIKSESVFKFIKSLDLRKMYWVRLSPQKDISLSHKFDESIISKDWFIGNMDHLYDMMYCRYIDNVYVSYKNCNTKMNFICEKLANAVKIERTQTFQREDGSGNLSGSQVLSLQPGPTCCILELGPGWDYDDDVDFDKSKYLVTCLLEKIRRCVSTAVSYDKVKDISQGIEEDLPTFLSKLTKAFQNYTNVDLDLATRRALLIGSHNSVVADIYHPHISHFCEIQCDIHNNQVLEWRFSCLIMPEEVTYATLKFPNSSKNTSQERCNLKRTDPQEKQELELSGGVETGTAKTKNTTAVSDSEAGRGQRDPSRVWCHVAYVSLMLHLVVLAVLGTLGSMYYHKFIPCGNRTTSECPQSIMEQLKKNLTLCMEMKNNISREHTIFKSKSETKITELKNLLSKYCENSKQNWKDSGGLP</sequence>
<dbReference type="InterPro" id="IPR033992">
    <property type="entry name" value="NKR-like_CTLD"/>
</dbReference>
<comment type="subcellular location">
    <subcellularLocation>
        <location evidence="1">Cell membrane</location>
        <topology evidence="1">Single-pass type II membrane protein</topology>
    </subcellularLocation>
</comment>
<dbReference type="RefSeq" id="XP_006875538.1">
    <property type="nucleotide sequence ID" value="XM_006875476.1"/>
</dbReference>
<dbReference type="Proteomes" id="UP000504623">
    <property type="component" value="Unplaced"/>
</dbReference>
<dbReference type="InterPro" id="IPR001304">
    <property type="entry name" value="C-type_lectin-like"/>
</dbReference>
<keyword evidence="11" id="KW-0325">Glycoprotein</keyword>
<dbReference type="SMART" id="SM00034">
    <property type="entry name" value="CLECT"/>
    <property type="match status" value="1"/>
</dbReference>
<feature type="domain" description="C-type lectin" evidence="14">
    <location>
        <begin position="174"/>
        <end position="284"/>
    </location>
</feature>
<dbReference type="PROSITE" id="PS50041">
    <property type="entry name" value="C_TYPE_LECTIN_2"/>
    <property type="match status" value="1"/>
</dbReference>
<keyword evidence="7 13" id="KW-1133">Transmembrane helix</keyword>
<feature type="region of interest" description="Disordered" evidence="12">
    <location>
        <begin position="458"/>
        <end position="510"/>
    </location>
</feature>
<evidence type="ECO:0000256" key="4">
    <source>
        <dbReference type="ARBA" id="ARBA00022692"/>
    </source>
</evidence>
<evidence type="ECO:0000256" key="12">
    <source>
        <dbReference type="SAM" id="MobiDB-lite"/>
    </source>
</evidence>
<keyword evidence="10" id="KW-0675">Receptor</keyword>
<keyword evidence="8 13" id="KW-0472">Membrane</keyword>
<feature type="compositionally biased region" description="Polar residues" evidence="12">
    <location>
        <begin position="458"/>
        <end position="467"/>
    </location>
</feature>
<feature type="transmembrane region" description="Helical" evidence="13">
    <location>
        <begin position="519"/>
        <end position="542"/>
    </location>
</feature>
<accession>A0A9B0X0L9</accession>
<dbReference type="InterPro" id="IPR016187">
    <property type="entry name" value="CTDL_fold"/>
</dbReference>
<evidence type="ECO:0000256" key="9">
    <source>
        <dbReference type="ARBA" id="ARBA00023157"/>
    </source>
</evidence>
<dbReference type="GO" id="GO:0030545">
    <property type="term" value="F:signaling receptor regulator activity"/>
    <property type="evidence" value="ECO:0007669"/>
    <property type="project" value="InterPro"/>
</dbReference>
<keyword evidence="5" id="KW-0430">Lectin</keyword>
<feature type="compositionally biased region" description="Polar residues" evidence="12">
    <location>
        <begin position="491"/>
        <end position="501"/>
    </location>
</feature>
<evidence type="ECO:0000256" key="3">
    <source>
        <dbReference type="ARBA" id="ARBA00022553"/>
    </source>
</evidence>
<keyword evidence="15" id="KW-1185">Reference proteome</keyword>
<dbReference type="PANTHER" id="PTHR47647">
    <property type="entry name" value="C-TYPE LECTIN DOMAIN FAMILY 12 MEMBER B"/>
    <property type="match status" value="1"/>
</dbReference>
<keyword evidence="6" id="KW-0735">Signal-anchor</keyword>
<evidence type="ECO:0000256" key="6">
    <source>
        <dbReference type="ARBA" id="ARBA00022968"/>
    </source>
</evidence>
<keyword evidence="9" id="KW-1015">Disulfide bond</keyword>
<dbReference type="Pfam" id="PF00059">
    <property type="entry name" value="Lectin_C"/>
    <property type="match status" value="1"/>
</dbReference>
<organism evidence="15 16">
    <name type="scientific">Chrysochloris asiatica</name>
    <name type="common">Cape golden mole</name>
    <dbReference type="NCBI Taxonomy" id="185453"/>
    <lineage>
        <taxon>Eukaryota</taxon>
        <taxon>Metazoa</taxon>
        <taxon>Chordata</taxon>
        <taxon>Craniata</taxon>
        <taxon>Vertebrata</taxon>
        <taxon>Euteleostomi</taxon>
        <taxon>Mammalia</taxon>
        <taxon>Eutheria</taxon>
        <taxon>Afrotheria</taxon>
        <taxon>Chrysochloridae</taxon>
        <taxon>Chrysochlorinae</taxon>
        <taxon>Chrysochloris</taxon>
    </lineage>
</organism>
<feature type="compositionally biased region" description="Basic and acidic residues" evidence="12">
    <location>
        <begin position="468"/>
        <end position="481"/>
    </location>
</feature>
<evidence type="ECO:0000256" key="13">
    <source>
        <dbReference type="SAM" id="Phobius"/>
    </source>
</evidence>
<protein>
    <submittedName>
        <fullName evidence="16">Uncharacterized protein LOC102825461</fullName>
    </submittedName>
</protein>
<dbReference type="AlphaFoldDB" id="A0A9B0X0L9"/>
<dbReference type="SUPFAM" id="SSF56436">
    <property type="entry name" value="C-type lectin-like"/>
    <property type="match status" value="1"/>
</dbReference>
<evidence type="ECO:0000256" key="11">
    <source>
        <dbReference type="ARBA" id="ARBA00023180"/>
    </source>
</evidence>
<feature type="transmembrane region" description="Helical" evidence="13">
    <location>
        <begin position="77"/>
        <end position="99"/>
    </location>
</feature>
<evidence type="ECO:0000256" key="2">
    <source>
        <dbReference type="ARBA" id="ARBA00022475"/>
    </source>
</evidence>
<keyword evidence="2" id="KW-1003">Cell membrane</keyword>
<dbReference type="GeneID" id="102825461"/>
<evidence type="ECO:0000259" key="14">
    <source>
        <dbReference type="PROSITE" id="PS50041"/>
    </source>
</evidence>
<dbReference type="GO" id="GO:0002769">
    <property type="term" value="P:natural killer cell inhibitory signaling pathway"/>
    <property type="evidence" value="ECO:0007669"/>
    <property type="project" value="TreeGrafter"/>
</dbReference>
<dbReference type="InterPro" id="IPR042916">
    <property type="entry name" value="CLEC12A/B"/>
</dbReference>
<evidence type="ECO:0000256" key="10">
    <source>
        <dbReference type="ARBA" id="ARBA00023170"/>
    </source>
</evidence>
<dbReference type="PANTHER" id="PTHR47647:SF2">
    <property type="entry name" value="C-TYPE LECTIN DOMAIN FAMILY 12 MEMBER A"/>
    <property type="match status" value="1"/>
</dbReference>
<reference evidence="16" key="1">
    <citation type="submission" date="2025-08" db="UniProtKB">
        <authorList>
            <consortium name="RefSeq"/>
        </authorList>
    </citation>
    <scope>IDENTIFICATION</scope>
    <source>
        <tissue evidence="16">Spleen</tissue>
    </source>
</reference>
<proteinExistence type="predicted"/>
<dbReference type="CDD" id="cd03593">
    <property type="entry name" value="CLECT_NK_receptors_like"/>
    <property type="match status" value="1"/>
</dbReference>
<evidence type="ECO:0000256" key="5">
    <source>
        <dbReference type="ARBA" id="ARBA00022734"/>
    </source>
</evidence>
<evidence type="ECO:0000256" key="1">
    <source>
        <dbReference type="ARBA" id="ARBA00004401"/>
    </source>
</evidence>